<dbReference type="EMBL" id="JABELX010000006">
    <property type="protein sequence ID" value="NNH71725.1"/>
    <property type="molecule type" value="Genomic_DNA"/>
</dbReference>
<feature type="domain" description="DUF5753" evidence="1">
    <location>
        <begin position="10"/>
        <end position="154"/>
    </location>
</feature>
<dbReference type="Proteomes" id="UP000586827">
    <property type="component" value="Unassembled WGS sequence"/>
</dbReference>
<evidence type="ECO:0000313" key="3">
    <source>
        <dbReference type="Proteomes" id="UP000586827"/>
    </source>
</evidence>
<dbReference type="AlphaFoldDB" id="A0A849C5V5"/>
<evidence type="ECO:0000313" key="2">
    <source>
        <dbReference type="EMBL" id="NNH71725.1"/>
    </source>
</evidence>
<keyword evidence="3" id="KW-1185">Reference proteome</keyword>
<proteinExistence type="predicted"/>
<organism evidence="2 3">
    <name type="scientific">Nocardia uniformis</name>
    <dbReference type="NCBI Taxonomy" id="53432"/>
    <lineage>
        <taxon>Bacteria</taxon>
        <taxon>Bacillati</taxon>
        <taxon>Actinomycetota</taxon>
        <taxon>Actinomycetes</taxon>
        <taxon>Mycobacteriales</taxon>
        <taxon>Nocardiaceae</taxon>
        <taxon>Nocardia</taxon>
    </lineage>
</organism>
<comment type="caution">
    <text evidence="2">The sequence shown here is derived from an EMBL/GenBank/DDBJ whole genome shotgun (WGS) entry which is preliminary data.</text>
</comment>
<dbReference type="Pfam" id="PF19054">
    <property type="entry name" value="DUF5753"/>
    <property type="match status" value="1"/>
</dbReference>
<sequence length="163" mass="18881">MDRTYFPADSESELDRRVELRTQRQHVILRQRHPADAMVVLHESALRTIVGDRKVMAAQLRHVANLSTRENIEVRVLPFRAGFPLGMPLTPFIIFQFGRDARGKLSEPTVVFAESFAGAMYFERPTEVRMYREAFGKVQLATLDPRPSRDMIREIAREHDSDR</sequence>
<evidence type="ECO:0000259" key="1">
    <source>
        <dbReference type="Pfam" id="PF19054"/>
    </source>
</evidence>
<protein>
    <recommendedName>
        <fullName evidence="1">DUF5753 domain-containing protein</fullName>
    </recommendedName>
</protein>
<dbReference type="InterPro" id="IPR043917">
    <property type="entry name" value="DUF5753"/>
</dbReference>
<name>A0A849C5V5_9NOCA</name>
<accession>A0A849C5V5</accession>
<reference evidence="2 3" key="1">
    <citation type="submission" date="2020-05" db="EMBL/GenBank/DDBJ databases">
        <title>MicrobeNet Type strains.</title>
        <authorList>
            <person name="Nicholson A.C."/>
        </authorList>
    </citation>
    <scope>NUCLEOTIDE SEQUENCE [LARGE SCALE GENOMIC DNA]</scope>
    <source>
        <strain evidence="2 3">JCM 3224</strain>
    </source>
</reference>
<gene>
    <name evidence="2" type="ORF">HLB23_17970</name>
</gene>